<keyword evidence="2" id="KW-1185">Reference proteome</keyword>
<sequence length="161" mass="19456">MIHIEHHPPETPLLLNIERLQNLTMILYYPLEHIYWLAAHKVLNISESRMNRMGIWSCRFWAAYVLLQFWHLWLEWKLLKKRRRNMIKRVDRDEEEVKREKRELKAEGERIWRESIINVGYLPLTVHWSIENSMFPDVGVGVFGTLAAFYQLRGVWKATAE</sequence>
<evidence type="ECO:0000313" key="2">
    <source>
        <dbReference type="Proteomes" id="UP000789525"/>
    </source>
</evidence>
<comment type="caution">
    <text evidence="1">The sequence shown here is derived from an EMBL/GenBank/DDBJ whole genome shotgun (WGS) entry which is preliminary data.</text>
</comment>
<name>A0ACA9K2R6_9GLOM</name>
<dbReference type="Proteomes" id="UP000789525">
    <property type="component" value="Unassembled WGS sequence"/>
</dbReference>
<reference evidence="1" key="1">
    <citation type="submission" date="2021-06" db="EMBL/GenBank/DDBJ databases">
        <authorList>
            <person name="Kallberg Y."/>
            <person name="Tangrot J."/>
            <person name="Rosling A."/>
        </authorList>
    </citation>
    <scope>NUCLEOTIDE SEQUENCE</scope>
    <source>
        <strain evidence="1">CL356</strain>
    </source>
</reference>
<organism evidence="1 2">
    <name type="scientific">Acaulospora colombiana</name>
    <dbReference type="NCBI Taxonomy" id="27376"/>
    <lineage>
        <taxon>Eukaryota</taxon>
        <taxon>Fungi</taxon>
        <taxon>Fungi incertae sedis</taxon>
        <taxon>Mucoromycota</taxon>
        <taxon>Glomeromycotina</taxon>
        <taxon>Glomeromycetes</taxon>
        <taxon>Diversisporales</taxon>
        <taxon>Acaulosporaceae</taxon>
        <taxon>Acaulospora</taxon>
    </lineage>
</organism>
<accession>A0ACA9K2R6</accession>
<gene>
    <name evidence="1" type="ORF">ACOLOM_LOCUS628</name>
</gene>
<dbReference type="EMBL" id="CAJVPT010000646">
    <property type="protein sequence ID" value="CAG8448081.1"/>
    <property type="molecule type" value="Genomic_DNA"/>
</dbReference>
<proteinExistence type="predicted"/>
<protein>
    <submittedName>
        <fullName evidence="1">15564_t:CDS:1</fullName>
    </submittedName>
</protein>
<evidence type="ECO:0000313" key="1">
    <source>
        <dbReference type="EMBL" id="CAG8448081.1"/>
    </source>
</evidence>